<dbReference type="EMBL" id="BARU01004070">
    <property type="protein sequence ID" value="GAH18528.1"/>
    <property type="molecule type" value="Genomic_DNA"/>
</dbReference>
<accession>X1FCS2</accession>
<dbReference type="SUPFAM" id="SSF53335">
    <property type="entry name" value="S-adenosyl-L-methionine-dependent methyltransferases"/>
    <property type="match status" value="1"/>
</dbReference>
<dbReference type="Gene3D" id="3.40.50.150">
    <property type="entry name" value="Vaccinia Virus protein VP39"/>
    <property type="match status" value="1"/>
</dbReference>
<sequence>MSEQKKITKEFFDGIAEEYYNRYHTMKSSRECLDIILDWLGEVQPIEGNILDLGCGPGYFADMLTGAGHNIVAVDISSEMIEFARANSKNLVYYFEDDVETFDTEKEEFNGFFDVTIAKGLFEYLEEDEKLLRNIHRMLKKGGYLIATFRHAGFTHGDPNYVDPHPMKRRVHDPEELVMIARDIGLQQVDDVKYYHYHNGLDVPEAASAFVEL</sequence>
<dbReference type="CDD" id="cd02440">
    <property type="entry name" value="AdoMet_MTases"/>
    <property type="match status" value="1"/>
</dbReference>
<dbReference type="InterPro" id="IPR029063">
    <property type="entry name" value="SAM-dependent_MTases_sf"/>
</dbReference>
<dbReference type="InterPro" id="IPR013216">
    <property type="entry name" value="Methyltransf_11"/>
</dbReference>
<comment type="caution">
    <text evidence="2">The sequence shown here is derived from an EMBL/GenBank/DDBJ whole genome shotgun (WGS) entry which is preliminary data.</text>
</comment>
<feature type="domain" description="Methyltransferase type 11" evidence="1">
    <location>
        <begin position="51"/>
        <end position="146"/>
    </location>
</feature>
<proteinExistence type="predicted"/>
<reference evidence="2" key="1">
    <citation type="journal article" date="2014" name="Front. Microbiol.">
        <title>High frequency of phylogenetically diverse reductive dehalogenase-homologous genes in deep subseafloor sedimentary metagenomes.</title>
        <authorList>
            <person name="Kawai M."/>
            <person name="Futagami T."/>
            <person name="Toyoda A."/>
            <person name="Takaki Y."/>
            <person name="Nishi S."/>
            <person name="Hori S."/>
            <person name="Arai W."/>
            <person name="Tsubouchi T."/>
            <person name="Morono Y."/>
            <person name="Uchiyama I."/>
            <person name="Ito T."/>
            <person name="Fujiyama A."/>
            <person name="Inagaki F."/>
            <person name="Takami H."/>
        </authorList>
    </citation>
    <scope>NUCLEOTIDE SEQUENCE</scope>
    <source>
        <strain evidence="2">Expedition CK06-06</strain>
    </source>
</reference>
<name>X1FCS2_9ZZZZ</name>
<organism evidence="2">
    <name type="scientific">marine sediment metagenome</name>
    <dbReference type="NCBI Taxonomy" id="412755"/>
    <lineage>
        <taxon>unclassified sequences</taxon>
        <taxon>metagenomes</taxon>
        <taxon>ecological metagenomes</taxon>
    </lineage>
</organism>
<protein>
    <recommendedName>
        <fullName evidence="1">Methyltransferase type 11 domain-containing protein</fullName>
    </recommendedName>
</protein>
<evidence type="ECO:0000313" key="2">
    <source>
        <dbReference type="EMBL" id="GAH18528.1"/>
    </source>
</evidence>
<gene>
    <name evidence="2" type="ORF">S03H2_08387</name>
</gene>
<dbReference type="GO" id="GO:0008757">
    <property type="term" value="F:S-adenosylmethionine-dependent methyltransferase activity"/>
    <property type="evidence" value="ECO:0007669"/>
    <property type="project" value="InterPro"/>
</dbReference>
<feature type="non-terminal residue" evidence="2">
    <location>
        <position position="213"/>
    </location>
</feature>
<dbReference type="AlphaFoldDB" id="X1FCS2"/>
<dbReference type="Pfam" id="PF08241">
    <property type="entry name" value="Methyltransf_11"/>
    <property type="match status" value="1"/>
</dbReference>
<dbReference type="PANTHER" id="PTHR43861">
    <property type="entry name" value="TRANS-ACONITATE 2-METHYLTRANSFERASE-RELATED"/>
    <property type="match status" value="1"/>
</dbReference>
<evidence type="ECO:0000259" key="1">
    <source>
        <dbReference type="Pfam" id="PF08241"/>
    </source>
</evidence>